<reference evidence="2" key="1">
    <citation type="submission" date="2021-05" db="EMBL/GenBank/DDBJ databases">
        <title>Comparative genomics of three Colletotrichum scovillei strains and genetic complementation revealed genes involved fungal growth and virulence on chili pepper.</title>
        <authorList>
            <person name="Hsieh D.-K."/>
            <person name="Chuang S.-C."/>
            <person name="Chen C.-Y."/>
            <person name="Chao Y.-T."/>
            <person name="Lu M.-Y.J."/>
            <person name="Lee M.-H."/>
            <person name="Shih M.-C."/>
        </authorList>
    </citation>
    <scope>NUCLEOTIDE SEQUENCE</scope>
    <source>
        <strain evidence="2">Coll-153</strain>
    </source>
</reference>
<accession>A0A9P7UAM8</accession>
<evidence type="ECO:0000256" key="1">
    <source>
        <dbReference type="SAM" id="MobiDB-lite"/>
    </source>
</evidence>
<dbReference type="AlphaFoldDB" id="A0A9P7UAM8"/>
<evidence type="ECO:0000313" key="3">
    <source>
        <dbReference type="Proteomes" id="UP000699042"/>
    </source>
</evidence>
<comment type="caution">
    <text evidence="2">The sequence shown here is derived from an EMBL/GenBank/DDBJ whole genome shotgun (WGS) entry which is preliminary data.</text>
</comment>
<protein>
    <submittedName>
        <fullName evidence="2">Uncharacterized protein</fullName>
    </submittedName>
</protein>
<organism evidence="2 3">
    <name type="scientific">Colletotrichum scovillei</name>
    <dbReference type="NCBI Taxonomy" id="1209932"/>
    <lineage>
        <taxon>Eukaryota</taxon>
        <taxon>Fungi</taxon>
        <taxon>Dikarya</taxon>
        <taxon>Ascomycota</taxon>
        <taxon>Pezizomycotina</taxon>
        <taxon>Sordariomycetes</taxon>
        <taxon>Hypocreomycetidae</taxon>
        <taxon>Glomerellales</taxon>
        <taxon>Glomerellaceae</taxon>
        <taxon>Colletotrichum</taxon>
        <taxon>Colletotrichum acutatum species complex</taxon>
    </lineage>
</organism>
<keyword evidence="3" id="KW-1185">Reference proteome</keyword>
<dbReference type="Proteomes" id="UP000699042">
    <property type="component" value="Unassembled WGS sequence"/>
</dbReference>
<sequence>MHLARDHWYYQVPKPPLDILVGDSSPVKKEGKGQIASALSPRACVGTITGPSNSLSTEENSIRTQWLLCTRLGTEFATFPLISVKARRGRAQHGRSTAGPPILRRKAGLSSAVALSKWRGARLRNQDHLQAPRQSRQDETSGEGFSVGALSVCRYTITERLANASNGSRAMYDFLV</sequence>
<gene>
    <name evidence="2" type="ORF">JMJ77_014202</name>
</gene>
<evidence type="ECO:0000313" key="2">
    <source>
        <dbReference type="EMBL" id="KAG7048564.1"/>
    </source>
</evidence>
<dbReference type="EMBL" id="JAESDN010000006">
    <property type="protein sequence ID" value="KAG7048564.1"/>
    <property type="molecule type" value="Genomic_DNA"/>
</dbReference>
<proteinExistence type="predicted"/>
<feature type="region of interest" description="Disordered" evidence="1">
    <location>
        <begin position="124"/>
        <end position="143"/>
    </location>
</feature>
<name>A0A9P7UAM8_9PEZI</name>